<gene>
    <name evidence="1" type="ORF">DHETER_LOCUS7840</name>
</gene>
<protein>
    <submittedName>
        <fullName evidence="1">14116_t:CDS:1</fullName>
    </submittedName>
</protein>
<accession>A0ACA9MV97</accession>
<reference evidence="1" key="1">
    <citation type="submission" date="2021-06" db="EMBL/GenBank/DDBJ databases">
        <authorList>
            <person name="Kallberg Y."/>
            <person name="Tangrot J."/>
            <person name="Rosling A."/>
        </authorList>
    </citation>
    <scope>NUCLEOTIDE SEQUENCE</scope>
    <source>
        <strain evidence="1">IL203A</strain>
    </source>
</reference>
<feature type="non-terminal residue" evidence="1">
    <location>
        <position position="1"/>
    </location>
</feature>
<organism evidence="1 2">
    <name type="scientific">Dentiscutata heterogama</name>
    <dbReference type="NCBI Taxonomy" id="1316150"/>
    <lineage>
        <taxon>Eukaryota</taxon>
        <taxon>Fungi</taxon>
        <taxon>Fungi incertae sedis</taxon>
        <taxon>Mucoromycota</taxon>
        <taxon>Glomeromycotina</taxon>
        <taxon>Glomeromycetes</taxon>
        <taxon>Diversisporales</taxon>
        <taxon>Gigasporaceae</taxon>
        <taxon>Dentiscutata</taxon>
    </lineage>
</organism>
<dbReference type="Proteomes" id="UP000789702">
    <property type="component" value="Unassembled WGS sequence"/>
</dbReference>
<proteinExistence type="predicted"/>
<comment type="caution">
    <text evidence="1">The sequence shown here is derived from an EMBL/GenBank/DDBJ whole genome shotgun (WGS) entry which is preliminary data.</text>
</comment>
<evidence type="ECO:0000313" key="1">
    <source>
        <dbReference type="EMBL" id="CAG8616385.1"/>
    </source>
</evidence>
<name>A0ACA9MV97_9GLOM</name>
<evidence type="ECO:0000313" key="2">
    <source>
        <dbReference type="Proteomes" id="UP000789702"/>
    </source>
</evidence>
<sequence>GIDPTNTGHNYCKTKIGRSIVPQQSGSNNRPTEYRYERGCKVGASFSRRARRPLRTRCDIIHHIVWDVPNRSHILLKLIEINHDEELQGQYP</sequence>
<keyword evidence="2" id="KW-1185">Reference proteome</keyword>
<dbReference type="EMBL" id="CAJVPU010011631">
    <property type="protein sequence ID" value="CAG8616385.1"/>
    <property type="molecule type" value="Genomic_DNA"/>
</dbReference>